<accession>A0A5D0MEM0</accession>
<dbReference type="GO" id="GO:0003723">
    <property type="term" value="F:RNA binding"/>
    <property type="evidence" value="ECO:0007669"/>
    <property type="project" value="UniProtKB-KW"/>
</dbReference>
<evidence type="ECO:0000256" key="9">
    <source>
        <dbReference type="RuleBase" id="RU003953"/>
    </source>
</evidence>
<dbReference type="InterPro" id="IPR050124">
    <property type="entry name" value="tRNA_CCA-adding_enzyme"/>
</dbReference>
<reference evidence="12" key="1">
    <citation type="submission" date="2019-08" db="EMBL/GenBank/DDBJ databases">
        <title>Genomic characterization of a novel candidate phylum (ARYD3) from a high temperature, high salinity tertiary oil reservoir in north central Oklahoma, USA.</title>
        <authorList>
            <person name="Youssef N.H."/>
            <person name="Yadav A."/>
            <person name="Elshahed M.S."/>
        </authorList>
    </citation>
    <scope>NUCLEOTIDE SEQUENCE [LARGE SCALE GENOMIC DNA]</scope>
    <source>
        <strain evidence="12">ARYD3</strain>
    </source>
</reference>
<dbReference type="InterPro" id="IPR043519">
    <property type="entry name" value="NT_sf"/>
</dbReference>
<dbReference type="GO" id="GO:0008033">
    <property type="term" value="P:tRNA processing"/>
    <property type="evidence" value="ECO:0007669"/>
    <property type="project" value="UniProtKB-KW"/>
</dbReference>
<evidence type="ECO:0000256" key="3">
    <source>
        <dbReference type="ARBA" id="ARBA00022694"/>
    </source>
</evidence>
<evidence type="ECO:0000313" key="13">
    <source>
        <dbReference type="Proteomes" id="UP000324143"/>
    </source>
</evidence>
<dbReference type="PANTHER" id="PTHR47545">
    <property type="entry name" value="MULTIFUNCTIONAL CCA PROTEIN"/>
    <property type="match status" value="1"/>
</dbReference>
<dbReference type="Gene3D" id="3.30.460.10">
    <property type="entry name" value="Beta Polymerase, domain 2"/>
    <property type="match status" value="1"/>
</dbReference>
<keyword evidence="3" id="KW-0819">tRNA processing</keyword>
<proteinExistence type="inferred from homology"/>
<keyword evidence="7" id="KW-0460">Magnesium</keyword>
<dbReference type="GO" id="GO:0000166">
    <property type="term" value="F:nucleotide binding"/>
    <property type="evidence" value="ECO:0007669"/>
    <property type="project" value="UniProtKB-KW"/>
</dbReference>
<feature type="domain" description="Poly A polymerase head" evidence="10">
    <location>
        <begin position="29"/>
        <end position="143"/>
    </location>
</feature>
<evidence type="ECO:0000256" key="2">
    <source>
        <dbReference type="ARBA" id="ARBA00022679"/>
    </source>
</evidence>
<keyword evidence="8 9" id="KW-0694">RNA-binding</keyword>
<dbReference type="EMBL" id="VSIX01000004">
    <property type="protein sequence ID" value="TYB32117.1"/>
    <property type="molecule type" value="Genomic_DNA"/>
</dbReference>
<evidence type="ECO:0000256" key="8">
    <source>
        <dbReference type="ARBA" id="ARBA00022884"/>
    </source>
</evidence>
<evidence type="ECO:0000256" key="1">
    <source>
        <dbReference type="ARBA" id="ARBA00001946"/>
    </source>
</evidence>
<organism evidence="12 13">
    <name type="scientific">Candidatus Mcinerneyibacterium aminivorans</name>
    <dbReference type="NCBI Taxonomy" id="2703815"/>
    <lineage>
        <taxon>Bacteria</taxon>
        <taxon>Candidatus Macinerneyibacteriota</taxon>
        <taxon>Candidatus Mcinerneyibacteria</taxon>
        <taxon>Candidatus Mcinerneyibacteriales</taxon>
        <taxon>Candidatus Mcinerneyibacteriaceae</taxon>
        <taxon>Candidatus Mcinerneyibacterium</taxon>
    </lineage>
</organism>
<dbReference type="Pfam" id="PF12627">
    <property type="entry name" value="PolyA_pol_RNAbd"/>
    <property type="match status" value="1"/>
</dbReference>
<keyword evidence="5" id="KW-0479">Metal-binding</keyword>
<evidence type="ECO:0000259" key="10">
    <source>
        <dbReference type="Pfam" id="PF01743"/>
    </source>
</evidence>
<comment type="similarity">
    <text evidence="9">Belongs to the tRNA nucleotidyltransferase/poly(A) polymerase family.</text>
</comment>
<keyword evidence="13" id="KW-1185">Reference proteome</keyword>
<dbReference type="InterPro" id="IPR032828">
    <property type="entry name" value="PolyA_RNA-bd"/>
</dbReference>
<dbReference type="AlphaFoldDB" id="A0A5D0MEM0"/>
<dbReference type="InterPro" id="IPR002646">
    <property type="entry name" value="PolA_pol_head_dom"/>
</dbReference>
<dbReference type="SUPFAM" id="SSF81891">
    <property type="entry name" value="Poly A polymerase C-terminal region-like"/>
    <property type="match status" value="1"/>
</dbReference>
<dbReference type="GO" id="GO:0046872">
    <property type="term" value="F:metal ion binding"/>
    <property type="evidence" value="ECO:0007669"/>
    <property type="project" value="UniProtKB-KW"/>
</dbReference>
<keyword evidence="4" id="KW-0548">Nucleotidyltransferase</keyword>
<sequence>MKKKKINFKFENRIIEKIFSLSRETGTTLYLVGGIVRDILLGKSQFNDIDFVYKGKINPLIKKLKEIINFKVIEFNRKNFRTLRLCFKDLTVDFQELQENNLSIDSKQRDFTVNSLYMQNKSASCYVVLDYVNGIKHLKKKVIIPVTENSFRNDPLRILRMFRLKATDNFSLSKKARILSEKEKKNLENIANERIKEELIKIFNYISPALITTMQNSNILSILFNENFTYTDINNFENNYLMNLALFFYYNNCVEKLPDLLNKYTFSKKDIRLINLINAFLESINNKVKEKAFVYKYKKYQKKYLKSILDFAQITEQNRKYTKYLQKIIANHKFILSGNYLMNEFKVEGKELGKLIDKMHVYQIINDIKNQDELINNFINN</sequence>
<protein>
    <submittedName>
        <fullName evidence="12">CCA tRNA nucleotidyltransferase</fullName>
    </submittedName>
</protein>
<evidence type="ECO:0000256" key="7">
    <source>
        <dbReference type="ARBA" id="ARBA00022842"/>
    </source>
</evidence>
<evidence type="ECO:0000259" key="11">
    <source>
        <dbReference type="Pfam" id="PF12627"/>
    </source>
</evidence>
<feature type="domain" description="tRNA nucleotidyltransferase/poly(A) polymerase RNA and SrmB- binding" evidence="11">
    <location>
        <begin position="169"/>
        <end position="225"/>
    </location>
</feature>
<keyword evidence="6" id="KW-0547">Nucleotide-binding</keyword>
<dbReference type="Proteomes" id="UP000324143">
    <property type="component" value="Unassembled WGS sequence"/>
</dbReference>
<gene>
    <name evidence="12" type="ORF">FXF47_00605</name>
</gene>
<name>A0A5D0MEM0_9BACT</name>
<comment type="cofactor">
    <cofactor evidence="1">
        <name>Mg(2+)</name>
        <dbReference type="ChEBI" id="CHEBI:18420"/>
    </cofactor>
</comment>
<keyword evidence="2 9" id="KW-0808">Transferase</keyword>
<evidence type="ECO:0000256" key="6">
    <source>
        <dbReference type="ARBA" id="ARBA00022741"/>
    </source>
</evidence>
<dbReference type="SUPFAM" id="SSF81301">
    <property type="entry name" value="Nucleotidyltransferase"/>
    <property type="match status" value="1"/>
</dbReference>
<evidence type="ECO:0000313" key="12">
    <source>
        <dbReference type="EMBL" id="TYB32117.1"/>
    </source>
</evidence>
<comment type="caution">
    <text evidence="12">The sequence shown here is derived from an EMBL/GenBank/DDBJ whole genome shotgun (WGS) entry which is preliminary data.</text>
</comment>
<evidence type="ECO:0000256" key="5">
    <source>
        <dbReference type="ARBA" id="ARBA00022723"/>
    </source>
</evidence>
<dbReference type="Gene3D" id="1.10.3090.10">
    <property type="entry name" value="cca-adding enzyme, domain 2"/>
    <property type="match status" value="1"/>
</dbReference>
<dbReference type="Pfam" id="PF01743">
    <property type="entry name" value="PolyA_pol"/>
    <property type="match status" value="1"/>
</dbReference>
<dbReference type="GO" id="GO:0016779">
    <property type="term" value="F:nucleotidyltransferase activity"/>
    <property type="evidence" value="ECO:0007669"/>
    <property type="project" value="UniProtKB-KW"/>
</dbReference>
<evidence type="ECO:0000256" key="4">
    <source>
        <dbReference type="ARBA" id="ARBA00022695"/>
    </source>
</evidence>